<sequence>MKRCVTNRCVRMSSGITDKGKAEQVLSMEELLKEHLPQLAEVERLPKVALEEVMALSDQFPVNSAYPLVHARVLPLLAAFLHYKRIYGRRKEKELYSSLTLLGLVNRLLKKRPVVFFNPNDTFVLRDGTDGCNGFEEIGHSHERPSLCLQEYMSYDEIKLSALVCVSSESCFVNPGGRHNRGVPGASGTYQSEGVIVGMVGTRFEREGVMEWQDCIVSPDQNTRDRGFGDDPPLKRWLVREWGRLWGAAPLPTWEQAQKAPDGSFISLSSRMLFNTQVYKARIQLSAETLLVEAGVRAAASGLKAYVHVVGLGLGCWLVTPQQHQLYVDAWAAALTAVDTSHIAHIDFSWIKVESCGGTSDGEVMPGTSVTVHFSERDMQAPVPSGTLLVATFAWDGNAMPGNEFWKGMLSASGDPAAACSSGAAELHNALINPRVTAHNLHVASSRGVEHVAEFARHLIKEGNADKCSGN</sequence>
<keyword evidence="2" id="KW-1185">Reference proteome</keyword>
<dbReference type="EMBL" id="JAHLQT010027477">
    <property type="protein sequence ID" value="KAG7162659.1"/>
    <property type="molecule type" value="Genomic_DNA"/>
</dbReference>
<reference evidence="1" key="1">
    <citation type="journal article" date="2021" name="Sci. Adv.">
        <title>The American lobster genome reveals insights on longevity, neural, and immune adaptations.</title>
        <authorList>
            <person name="Polinski J.M."/>
            <person name="Zimin A.V."/>
            <person name="Clark K.F."/>
            <person name="Kohn A.B."/>
            <person name="Sadowski N."/>
            <person name="Timp W."/>
            <person name="Ptitsyn A."/>
            <person name="Khanna P."/>
            <person name="Romanova D.Y."/>
            <person name="Williams P."/>
            <person name="Greenwood S.J."/>
            <person name="Moroz L.L."/>
            <person name="Walt D.R."/>
            <person name="Bodnar A.G."/>
        </authorList>
    </citation>
    <scope>NUCLEOTIDE SEQUENCE</scope>
    <source>
        <strain evidence="1">GMGI-L3</strain>
    </source>
</reference>
<dbReference type="InterPro" id="IPR032063">
    <property type="entry name" value="MavL-like"/>
</dbReference>
<accession>A0A8J5JWK6</accession>
<protein>
    <submittedName>
        <fullName evidence="1">Uncharacterized protein</fullName>
    </submittedName>
</protein>
<dbReference type="Pfam" id="PF16062">
    <property type="entry name" value="MavL-like"/>
    <property type="match status" value="1"/>
</dbReference>
<proteinExistence type="predicted"/>
<dbReference type="Proteomes" id="UP000747542">
    <property type="component" value="Unassembled WGS sequence"/>
</dbReference>
<name>A0A8J5JWK6_HOMAM</name>
<dbReference type="AlphaFoldDB" id="A0A8J5JWK6"/>
<comment type="caution">
    <text evidence="1">The sequence shown here is derived from an EMBL/GenBank/DDBJ whole genome shotgun (WGS) entry which is preliminary data.</text>
</comment>
<evidence type="ECO:0000313" key="2">
    <source>
        <dbReference type="Proteomes" id="UP000747542"/>
    </source>
</evidence>
<evidence type="ECO:0000313" key="1">
    <source>
        <dbReference type="EMBL" id="KAG7162659.1"/>
    </source>
</evidence>
<gene>
    <name evidence="1" type="ORF">Hamer_G019377</name>
</gene>
<organism evidence="1 2">
    <name type="scientific">Homarus americanus</name>
    <name type="common">American lobster</name>
    <dbReference type="NCBI Taxonomy" id="6706"/>
    <lineage>
        <taxon>Eukaryota</taxon>
        <taxon>Metazoa</taxon>
        <taxon>Ecdysozoa</taxon>
        <taxon>Arthropoda</taxon>
        <taxon>Crustacea</taxon>
        <taxon>Multicrustacea</taxon>
        <taxon>Malacostraca</taxon>
        <taxon>Eumalacostraca</taxon>
        <taxon>Eucarida</taxon>
        <taxon>Decapoda</taxon>
        <taxon>Pleocyemata</taxon>
        <taxon>Astacidea</taxon>
        <taxon>Nephropoidea</taxon>
        <taxon>Nephropidae</taxon>
        <taxon>Homarus</taxon>
    </lineage>
</organism>